<protein>
    <submittedName>
        <fullName evidence="1">Uncharacterized protein</fullName>
    </submittedName>
</protein>
<dbReference type="EMBL" id="BGZK01001422">
    <property type="protein sequence ID" value="GBP79630.1"/>
    <property type="molecule type" value="Genomic_DNA"/>
</dbReference>
<gene>
    <name evidence="1" type="ORF">EVAR_45586_1</name>
</gene>
<evidence type="ECO:0000313" key="1">
    <source>
        <dbReference type="EMBL" id="GBP79630.1"/>
    </source>
</evidence>
<reference evidence="1 2" key="1">
    <citation type="journal article" date="2019" name="Commun. Biol.">
        <title>The bagworm genome reveals a unique fibroin gene that provides high tensile strength.</title>
        <authorList>
            <person name="Kono N."/>
            <person name="Nakamura H."/>
            <person name="Ohtoshi R."/>
            <person name="Tomita M."/>
            <person name="Numata K."/>
            <person name="Arakawa K."/>
        </authorList>
    </citation>
    <scope>NUCLEOTIDE SEQUENCE [LARGE SCALE GENOMIC DNA]</scope>
</reference>
<name>A0A4C1YWM2_EUMVA</name>
<proteinExistence type="predicted"/>
<dbReference type="Proteomes" id="UP000299102">
    <property type="component" value="Unassembled WGS sequence"/>
</dbReference>
<accession>A0A4C1YWM2</accession>
<keyword evidence="2" id="KW-1185">Reference proteome</keyword>
<organism evidence="1 2">
    <name type="scientific">Eumeta variegata</name>
    <name type="common">Bagworm moth</name>
    <name type="synonym">Eumeta japonica</name>
    <dbReference type="NCBI Taxonomy" id="151549"/>
    <lineage>
        <taxon>Eukaryota</taxon>
        <taxon>Metazoa</taxon>
        <taxon>Ecdysozoa</taxon>
        <taxon>Arthropoda</taxon>
        <taxon>Hexapoda</taxon>
        <taxon>Insecta</taxon>
        <taxon>Pterygota</taxon>
        <taxon>Neoptera</taxon>
        <taxon>Endopterygota</taxon>
        <taxon>Lepidoptera</taxon>
        <taxon>Glossata</taxon>
        <taxon>Ditrysia</taxon>
        <taxon>Tineoidea</taxon>
        <taxon>Psychidae</taxon>
        <taxon>Oiketicinae</taxon>
        <taxon>Eumeta</taxon>
    </lineage>
</organism>
<evidence type="ECO:0000313" key="2">
    <source>
        <dbReference type="Proteomes" id="UP000299102"/>
    </source>
</evidence>
<sequence length="150" mass="17203">MGKPIKRAAHKSHPYCKPLKSSIDHHIRLRQLLDHNDLKNAIANDDTFLKDKAKRIAEMGLSVMHVRWKNLLNAELKIFAAPSGFGRNRIIMQVSSTVPKLVASKAWRSQIKTFMHLVLPQNPKVDDCAELQPLEEEQEVGQNRRYSEDN</sequence>
<dbReference type="AlphaFoldDB" id="A0A4C1YWM2"/>
<comment type="caution">
    <text evidence="1">The sequence shown here is derived from an EMBL/GenBank/DDBJ whole genome shotgun (WGS) entry which is preliminary data.</text>
</comment>